<proteinExistence type="predicted"/>
<protein>
    <submittedName>
        <fullName evidence="1">Uncharacterized protein</fullName>
    </submittedName>
</protein>
<sequence>MQLNRTLRSAKLPTNASAFCWHAISAPQTAPSDSQDRYASNEEIFTYNITYFHL</sequence>
<reference evidence="1 2" key="1">
    <citation type="submission" date="2020-04" db="EMBL/GenBank/DDBJ databases">
        <title>Genome sequence of Altibacter aquimarinus strain ALE3EI.</title>
        <authorList>
            <person name="Oh H.-M."/>
            <person name="Jang D."/>
        </authorList>
    </citation>
    <scope>NUCLEOTIDE SEQUENCE [LARGE SCALE GENOMIC DNA]</scope>
    <source>
        <strain evidence="1 2">ALE3EI</strain>
    </source>
</reference>
<dbReference type="KEGG" id="alti:ALE3EI_1610"/>
<keyword evidence="2" id="KW-1185">Reference proteome</keyword>
<gene>
    <name evidence="1" type="ORF">ALE3EI_1610</name>
</gene>
<evidence type="ECO:0000313" key="1">
    <source>
        <dbReference type="EMBL" id="QNJ98164.1"/>
    </source>
</evidence>
<evidence type="ECO:0000313" key="2">
    <source>
        <dbReference type="Proteomes" id="UP000515514"/>
    </source>
</evidence>
<accession>A0A7G8PUZ8</accession>
<name>A0A7G8PUZ8_9FLAO</name>
<dbReference type="AlphaFoldDB" id="A0A7G8PUZ8"/>
<dbReference type="Proteomes" id="UP000515514">
    <property type="component" value="Chromosome"/>
</dbReference>
<dbReference type="EMBL" id="CP052909">
    <property type="protein sequence ID" value="QNJ98164.1"/>
    <property type="molecule type" value="Genomic_DNA"/>
</dbReference>
<organism evidence="1 2">
    <name type="scientific">Constantimarinum furrinae</name>
    <dbReference type="NCBI Taxonomy" id="2562285"/>
    <lineage>
        <taxon>Bacteria</taxon>
        <taxon>Pseudomonadati</taxon>
        <taxon>Bacteroidota</taxon>
        <taxon>Flavobacteriia</taxon>
        <taxon>Flavobacteriales</taxon>
        <taxon>Flavobacteriaceae</taxon>
        <taxon>Altibacter/Constantimarinum group</taxon>
        <taxon>Constantimarinum</taxon>
    </lineage>
</organism>